<keyword evidence="1" id="KW-0732">Signal</keyword>
<gene>
    <name evidence="2" type="ORF">TWF694_010369</name>
</gene>
<evidence type="ECO:0000256" key="1">
    <source>
        <dbReference type="SAM" id="SignalP"/>
    </source>
</evidence>
<reference evidence="2 3" key="1">
    <citation type="submission" date="2019-10" db="EMBL/GenBank/DDBJ databases">
        <authorList>
            <person name="Palmer J.M."/>
        </authorList>
    </citation>
    <scope>NUCLEOTIDE SEQUENCE [LARGE SCALE GENOMIC DNA]</scope>
    <source>
        <strain evidence="2 3">TWF694</strain>
    </source>
</reference>
<proteinExistence type="predicted"/>
<feature type="chain" id="PRO_5043384680" evidence="1">
    <location>
        <begin position="19"/>
        <end position="145"/>
    </location>
</feature>
<feature type="signal peptide" evidence="1">
    <location>
        <begin position="1"/>
        <end position="18"/>
    </location>
</feature>
<dbReference type="AlphaFoldDB" id="A0AAV9XAK9"/>
<name>A0AAV9XAK9_9PEZI</name>
<sequence length="145" mass="15991">MKISNIALALSFSTTALAAAVNVPSALLARTGSANGCNHNNCLRAVLGDGKAGEQFCKKFLWNRGYTWGDCGDYKEKCDYQLSRLITACLCVLNDDHLPQCIPRGGGCEKPNYKTQCCRYDDNYLSSEGDYNSWGHCGWKSRKCD</sequence>
<dbReference type="EMBL" id="JAVHJO010000007">
    <property type="protein sequence ID" value="KAK6538804.1"/>
    <property type="molecule type" value="Genomic_DNA"/>
</dbReference>
<dbReference type="Proteomes" id="UP001365542">
    <property type="component" value="Unassembled WGS sequence"/>
</dbReference>
<protein>
    <submittedName>
        <fullName evidence="2">Uncharacterized protein</fullName>
    </submittedName>
</protein>
<accession>A0AAV9XAK9</accession>
<evidence type="ECO:0000313" key="2">
    <source>
        <dbReference type="EMBL" id="KAK6538804.1"/>
    </source>
</evidence>
<comment type="caution">
    <text evidence="2">The sequence shown here is derived from an EMBL/GenBank/DDBJ whole genome shotgun (WGS) entry which is preliminary data.</text>
</comment>
<organism evidence="2 3">
    <name type="scientific">Orbilia ellipsospora</name>
    <dbReference type="NCBI Taxonomy" id="2528407"/>
    <lineage>
        <taxon>Eukaryota</taxon>
        <taxon>Fungi</taxon>
        <taxon>Dikarya</taxon>
        <taxon>Ascomycota</taxon>
        <taxon>Pezizomycotina</taxon>
        <taxon>Orbiliomycetes</taxon>
        <taxon>Orbiliales</taxon>
        <taxon>Orbiliaceae</taxon>
        <taxon>Orbilia</taxon>
    </lineage>
</organism>
<evidence type="ECO:0000313" key="3">
    <source>
        <dbReference type="Proteomes" id="UP001365542"/>
    </source>
</evidence>
<keyword evidence="3" id="KW-1185">Reference proteome</keyword>